<dbReference type="InterPro" id="IPR029068">
    <property type="entry name" value="Glyas_Bleomycin-R_OHBP_Dase"/>
</dbReference>
<accession>A0A0M2HDQ7</accession>
<dbReference type="PATRIC" id="fig|69370.6.peg.725"/>
<gene>
    <name evidence="2" type="ORF">RS82_00702</name>
</gene>
<feature type="domain" description="VOC" evidence="1">
    <location>
        <begin position="3"/>
        <end position="128"/>
    </location>
</feature>
<comment type="caution">
    <text evidence="2">The sequence shown here is derived from an EMBL/GenBank/DDBJ whole genome shotgun (WGS) entry which is preliminary data.</text>
</comment>
<organism evidence="2 3">
    <name type="scientific">Microbacterium trichothecenolyticum</name>
    <name type="common">Aureobacterium trichothecenolyticum</name>
    <dbReference type="NCBI Taxonomy" id="69370"/>
    <lineage>
        <taxon>Bacteria</taxon>
        <taxon>Bacillati</taxon>
        <taxon>Actinomycetota</taxon>
        <taxon>Actinomycetes</taxon>
        <taxon>Micrococcales</taxon>
        <taxon>Microbacteriaceae</taxon>
        <taxon>Microbacterium</taxon>
    </lineage>
</organism>
<reference evidence="2 3" key="1">
    <citation type="submission" date="2015-02" db="EMBL/GenBank/DDBJ databases">
        <title>Draft genome sequences of ten Microbacterium spp. with emphasis on heavy metal contaminated environments.</title>
        <authorList>
            <person name="Corretto E."/>
        </authorList>
    </citation>
    <scope>NUCLEOTIDE SEQUENCE [LARGE SCALE GENOMIC DNA]</scope>
    <source>
        <strain evidence="2 3">DSM 8608</strain>
    </source>
</reference>
<dbReference type="GO" id="GO:0051213">
    <property type="term" value="F:dioxygenase activity"/>
    <property type="evidence" value="ECO:0007669"/>
    <property type="project" value="UniProtKB-KW"/>
</dbReference>
<dbReference type="SUPFAM" id="SSF54593">
    <property type="entry name" value="Glyoxalase/Bleomycin resistance protein/Dihydroxybiphenyl dioxygenase"/>
    <property type="match status" value="1"/>
</dbReference>
<name>A0A0M2HDQ7_MICTR</name>
<dbReference type="RefSeq" id="WP_045296918.1">
    <property type="nucleotide sequence ID" value="NZ_JYJA01000024.1"/>
</dbReference>
<dbReference type="AlphaFoldDB" id="A0A0M2HDQ7"/>
<dbReference type="EMBL" id="JYJA01000024">
    <property type="protein sequence ID" value="KJL44743.1"/>
    <property type="molecule type" value="Genomic_DNA"/>
</dbReference>
<dbReference type="OrthoDB" id="5242506at2"/>
<evidence type="ECO:0000313" key="3">
    <source>
        <dbReference type="Proteomes" id="UP000034098"/>
    </source>
</evidence>
<proteinExistence type="predicted"/>
<sequence>MPLLDHLGITVEDLARAVAQFDPVLTALGMERTDGDNGVSWYVEDETELILFPAREPGTGPHVHGSVGWQHLAFAVDSRDDVDRLHAIALAAGWSAVRDPKPYPRFNERYYASFLEDDNGIRIEFMHNPPKTAPG</sequence>
<evidence type="ECO:0000259" key="1">
    <source>
        <dbReference type="PROSITE" id="PS51819"/>
    </source>
</evidence>
<dbReference type="InterPro" id="IPR037523">
    <property type="entry name" value="VOC_core"/>
</dbReference>
<dbReference type="InterPro" id="IPR004360">
    <property type="entry name" value="Glyas_Fos-R_dOase_dom"/>
</dbReference>
<keyword evidence="3" id="KW-1185">Reference proteome</keyword>
<dbReference type="PANTHER" id="PTHR35006">
    <property type="entry name" value="GLYOXALASE FAMILY PROTEIN (AFU_ORTHOLOGUE AFUA_5G14830)"/>
    <property type="match status" value="1"/>
</dbReference>
<evidence type="ECO:0000313" key="2">
    <source>
        <dbReference type="EMBL" id="KJL44743.1"/>
    </source>
</evidence>
<dbReference type="Gene3D" id="3.10.180.10">
    <property type="entry name" value="2,3-Dihydroxybiphenyl 1,2-Dioxygenase, domain 1"/>
    <property type="match status" value="1"/>
</dbReference>
<dbReference type="PANTHER" id="PTHR35006:SF2">
    <property type="entry name" value="GLYOXALASE FAMILY PROTEIN (AFU_ORTHOLOGUE AFUA_5G14830)"/>
    <property type="match status" value="1"/>
</dbReference>
<keyword evidence="2" id="KW-0223">Dioxygenase</keyword>
<dbReference type="Pfam" id="PF00903">
    <property type="entry name" value="Glyoxalase"/>
    <property type="match status" value="1"/>
</dbReference>
<dbReference type="PROSITE" id="PS51819">
    <property type="entry name" value="VOC"/>
    <property type="match status" value="1"/>
</dbReference>
<protein>
    <submittedName>
        <fullName evidence="2">Glyoxalase/Bleomycin resistance protein/Dioxygenase superfamily protein</fullName>
    </submittedName>
</protein>
<dbReference type="Proteomes" id="UP000034098">
    <property type="component" value="Unassembled WGS sequence"/>
</dbReference>
<keyword evidence="2" id="KW-0560">Oxidoreductase</keyword>